<sequence length="68" mass="7952">MLAKTPEQARTDYWKLTIGHIEDDQISPAEHLSAGHDLDWPAWITLNRLRTGREIKRQSKEVGRNIRM</sequence>
<name>A0AAV0X4C6_9HEMI</name>
<keyword evidence="2" id="KW-1185">Reference proteome</keyword>
<evidence type="ECO:0000313" key="1">
    <source>
        <dbReference type="EMBL" id="CAI6362977.1"/>
    </source>
</evidence>
<protein>
    <submittedName>
        <fullName evidence="1">Uncharacterized protein</fullName>
    </submittedName>
</protein>
<gene>
    <name evidence="1" type="ORF">MEUPH1_LOCUS17989</name>
</gene>
<proteinExistence type="predicted"/>
<comment type="caution">
    <text evidence="1">The sequence shown here is derived from an EMBL/GenBank/DDBJ whole genome shotgun (WGS) entry which is preliminary data.</text>
</comment>
<dbReference type="EMBL" id="CARXXK010000003">
    <property type="protein sequence ID" value="CAI6362977.1"/>
    <property type="molecule type" value="Genomic_DNA"/>
</dbReference>
<reference evidence="1 2" key="1">
    <citation type="submission" date="2023-01" db="EMBL/GenBank/DDBJ databases">
        <authorList>
            <person name="Whitehead M."/>
        </authorList>
    </citation>
    <scope>NUCLEOTIDE SEQUENCE [LARGE SCALE GENOMIC DNA]</scope>
</reference>
<accession>A0AAV0X4C6</accession>
<evidence type="ECO:0000313" key="2">
    <source>
        <dbReference type="Proteomes" id="UP001160148"/>
    </source>
</evidence>
<dbReference type="Proteomes" id="UP001160148">
    <property type="component" value="Unassembled WGS sequence"/>
</dbReference>
<organism evidence="1 2">
    <name type="scientific">Macrosiphum euphorbiae</name>
    <name type="common">potato aphid</name>
    <dbReference type="NCBI Taxonomy" id="13131"/>
    <lineage>
        <taxon>Eukaryota</taxon>
        <taxon>Metazoa</taxon>
        <taxon>Ecdysozoa</taxon>
        <taxon>Arthropoda</taxon>
        <taxon>Hexapoda</taxon>
        <taxon>Insecta</taxon>
        <taxon>Pterygota</taxon>
        <taxon>Neoptera</taxon>
        <taxon>Paraneoptera</taxon>
        <taxon>Hemiptera</taxon>
        <taxon>Sternorrhyncha</taxon>
        <taxon>Aphidomorpha</taxon>
        <taxon>Aphidoidea</taxon>
        <taxon>Aphididae</taxon>
        <taxon>Macrosiphini</taxon>
        <taxon>Macrosiphum</taxon>
    </lineage>
</organism>
<dbReference type="AlphaFoldDB" id="A0AAV0X4C6"/>